<evidence type="ECO:0000256" key="1">
    <source>
        <dbReference type="ARBA" id="ARBA00004651"/>
    </source>
</evidence>
<evidence type="ECO:0000313" key="10">
    <source>
        <dbReference type="EMBL" id="NDY95998.1"/>
    </source>
</evidence>
<protein>
    <submittedName>
        <fullName evidence="10">Alanine:cation symporter family protein</fullName>
    </submittedName>
</protein>
<dbReference type="GO" id="GO:0005886">
    <property type="term" value="C:plasma membrane"/>
    <property type="evidence" value="ECO:0007669"/>
    <property type="project" value="UniProtKB-SubCell"/>
</dbReference>
<dbReference type="Pfam" id="PF01235">
    <property type="entry name" value="Na_Ala_symp"/>
    <property type="match status" value="1"/>
</dbReference>
<keyword evidence="8 9" id="KW-0472">Membrane</keyword>
<dbReference type="PANTHER" id="PTHR30330">
    <property type="entry name" value="AGSS FAMILY TRANSPORTER, SODIUM-ALANINE"/>
    <property type="match status" value="1"/>
</dbReference>
<keyword evidence="7 9" id="KW-1133">Transmembrane helix</keyword>
<dbReference type="NCBIfam" id="TIGR00835">
    <property type="entry name" value="agcS"/>
    <property type="match status" value="1"/>
</dbReference>
<dbReference type="InterPro" id="IPR001463">
    <property type="entry name" value="Na/Ala_symport"/>
</dbReference>
<dbReference type="FunFam" id="1.20.1740.10:FF:000004">
    <property type="entry name" value="Sodium:alanine symporter family protein"/>
    <property type="match status" value="1"/>
</dbReference>
<evidence type="ECO:0000256" key="8">
    <source>
        <dbReference type="ARBA" id="ARBA00023136"/>
    </source>
</evidence>
<evidence type="ECO:0000256" key="2">
    <source>
        <dbReference type="ARBA" id="ARBA00009261"/>
    </source>
</evidence>
<keyword evidence="11" id="KW-1185">Reference proteome</keyword>
<feature type="transmembrane region" description="Helical" evidence="9">
    <location>
        <begin position="400"/>
        <end position="423"/>
    </location>
</feature>
<gene>
    <name evidence="10" type="ORF">G3I74_09670</name>
</gene>
<keyword evidence="9" id="KW-0997">Cell inner membrane</keyword>
<feature type="transmembrane region" description="Helical" evidence="9">
    <location>
        <begin position="338"/>
        <end position="362"/>
    </location>
</feature>
<reference evidence="10 11" key="1">
    <citation type="submission" date="2020-02" db="EMBL/GenBank/DDBJ databases">
        <authorList>
            <person name="Zhang X.-Y."/>
        </authorList>
    </citation>
    <scope>NUCLEOTIDE SEQUENCE [LARGE SCALE GENOMIC DNA]</scope>
    <source>
        <strain evidence="10 11">C33</strain>
    </source>
</reference>
<dbReference type="PANTHER" id="PTHR30330:SF1">
    <property type="entry name" value="AMINO-ACID CARRIER PROTEIN ALST"/>
    <property type="match status" value="1"/>
</dbReference>
<dbReference type="Gene3D" id="1.20.1740.10">
    <property type="entry name" value="Amino acid/polyamine transporter I"/>
    <property type="match status" value="1"/>
</dbReference>
<organism evidence="10 11">
    <name type="scientific">Wenzhouxiangella limi</name>
    <dbReference type="NCBI Taxonomy" id="2707351"/>
    <lineage>
        <taxon>Bacteria</taxon>
        <taxon>Pseudomonadati</taxon>
        <taxon>Pseudomonadota</taxon>
        <taxon>Gammaproteobacteria</taxon>
        <taxon>Chromatiales</taxon>
        <taxon>Wenzhouxiangellaceae</taxon>
        <taxon>Wenzhouxiangella</taxon>
    </lineage>
</organism>
<feature type="transmembrane region" description="Helical" evidence="9">
    <location>
        <begin position="12"/>
        <end position="32"/>
    </location>
</feature>
<dbReference type="RefSeq" id="WP_164211387.1">
    <property type="nucleotide sequence ID" value="NZ_JAAGSC010000041.1"/>
</dbReference>
<feature type="transmembrane region" description="Helical" evidence="9">
    <location>
        <begin position="139"/>
        <end position="159"/>
    </location>
</feature>
<accession>A0A845UZ44</accession>
<dbReference type="PRINTS" id="PR00175">
    <property type="entry name" value="NAALASMPORT"/>
</dbReference>
<comment type="similarity">
    <text evidence="2 9">Belongs to the alanine or glycine:cation symporter (AGCS) (TC 2.A.25) family.</text>
</comment>
<sequence>MLVTVTDFLWSYVLVIVLITMGLVFTVGSRFVQLRYFGEMFRVLGQAFHHHPGQVSSFQALTLSVAGRVGAGNIAGVAVAITLGGPGAIFWMWVVGLIGMATSFFECSLAQAYKTRDEKTGTFRGGPMYYIERGVGSRALGLVFTLLLLVTFGLAFVALQSFTASSSLEEAFGVPTQVTGIVLTAVVAVTIFGGVQRISRVTEVVVPVMAVLYIAVALVVILVNIGQVPAVFGLIVKSAFGLEPAIGGGIGAAIMHGVRRGLFSNEAGLGSAPNVASVAYVPHPVNQGIVQSFSVFIDTAVICTATAFIILMAGMHTVGDVDNGVVLTQLALAEHVGAWGQPFVSFVLMLFAFSSILYNFYLGENATHWIDPGNRFLFVIFRVLMLVLILWGSMQDLTTIFSFADLTMALLAVVNLLALGLMVKVCFRLMRDYDEQSRAGTTPVFDPDRFADLAIDRDAWSDASGSRPVKKS</sequence>
<feature type="transmembrane region" description="Helical" evidence="9">
    <location>
        <begin position="231"/>
        <end position="254"/>
    </location>
</feature>
<feature type="transmembrane region" description="Helical" evidence="9">
    <location>
        <begin position="171"/>
        <end position="192"/>
    </location>
</feature>
<evidence type="ECO:0000256" key="7">
    <source>
        <dbReference type="ARBA" id="ARBA00022989"/>
    </source>
</evidence>
<evidence type="ECO:0000313" key="11">
    <source>
        <dbReference type="Proteomes" id="UP000484885"/>
    </source>
</evidence>
<evidence type="ECO:0000256" key="9">
    <source>
        <dbReference type="RuleBase" id="RU363064"/>
    </source>
</evidence>
<feature type="transmembrane region" description="Helical" evidence="9">
    <location>
        <begin position="60"/>
        <end position="83"/>
    </location>
</feature>
<keyword evidence="6 9" id="KW-0769">Symport</keyword>
<feature type="transmembrane region" description="Helical" evidence="9">
    <location>
        <begin position="204"/>
        <end position="225"/>
    </location>
</feature>
<dbReference type="AlphaFoldDB" id="A0A845UZ44"/>
<dbReference type="Proteomes" id="UP000484885">
    <property type="component" value="Unassembled WGS sequence"/>
</dbReference>
<dbReference type="EMBL" id="JAAGSC010000041">
    <property type="protein sequence ID" value="NDY95998.1"/>
    <property type="molecule type" value="Genomic_DNA"/>
</dbReference>
<feature type="transmembrane region" description="Helical" evidence="9">
    <location>
        <begin position="295"/>
        <end position="318"/>
    </location>
</feature>
<feature type="transmembrane region" description="Helical" evidence="9">
    <location>
        <begin position="89"/>
        <end position="109"/>
    </location>
</feature>
<keyword evidence="4" id="KW-1003">Cell membrane</keyword>
<comment type="caution">
    <text evidence="10">The sequence shown here is derived from an EMBL/GenBank/DDBJ whole genome shotgun (WGS) entry which is preliminary data.</text>
</comment>
<keyword evidence="5 9" id="KW-0812">Transmembrane</keyword>
<name>A0A845UZ44_9GAMM</name>
<evidence type="ECO:0000256" key="4">
    <source>
        <dbReference type="ARBA" id="ARBA00022475"/>
    </source>
</evidence>
<feature type="transmembrane region" description="Helical" evidence="9">
    <location>
        <begin position="374"/>
        <end position="394"/>
    </location>
</feature>
<dbReference type="GO" id="GO:0005283">
    <property type="term" value="F:amino acid:sodium symporter activity"/>
    <property type="evidence" value="ECO:0007669"/>
    <property type="project" value="InterPro"/>
</dbReference>
<evidence type="ECO:0000256" key="5">
    <source>
        <dbReference type="ARBA" id="ARBA00022692"/>
    </source>
</evidence>
<comment type="subcellular location">
    <subcellularLocation>
        <location evidence="9">Cell inner membrane</location>
        <topology evidence="9">Multi-pass membrane protein</topology>
    </subcellularLocation>
    <subcellularLocation>
        <location evidence="1">Cell membrane</location>
        <topology evidence="1">Multi-pass membrane protein</topology>
    </subcellularLocation>
</comment>
<evidence type="ECO:0000256" key="6">
    <source>
        <dbReference type="ARBA" id="ARBA00022847"/>
    </source>
</evidence>
<evidence type="ECO:0000256" key="3">
    <source>
        <dbReference type="ARBA" id="ARBA00022448"/>
    </source>
</evidence>
<proteinExistence type="inferred from homology"/>
<keyword evidence="3 9" id="KW-0813">Transport</keyword>